<comment type="caution">
    <text evidence="6">The sequence shown here is derived from an EMBL/GenBank/DDBJ whole genome shotgun (WGS) entry which is preliminary data.</text>
</comment>
<dbReference type="PRINTS" id="PR00081">
    <property type="entry name" value="GDHRDH"/>
</dbReference>
<dbReference type="Gene3D" id="3.40.50.720">
    <property type="entry name" value="NAD(P)-binding Rossmann-like Domain"/>
    <property type="match status" value="1"/>
</dbReference>
<dbReference type="PROSITE" id="PS00061">
    <property type="entry name" value="ADH_SHORT"/>
    <property type="match status" value="1"/>
</dbReference>
<dbReference type="InterPro" id="IPR036291">
    <property type="entry name" value="NAD(P)-bd_dom_sf"/>
</dbReference>
<sequence>MAELLPNYQNQILLAIYILGFIIFTQKTQNFINWVWSMFIRPPKKLTNYGSWALITGCTDGIGKALTFDLASKGLNLILVDRNIEKLKITSNEILKKFGGEKIEIKIIVIDFEKVIGEEIEGKIRAEIEGLDLGILINNVELSSAKARFFHEIDLGGIHSLIDVNLRSLTWVTKAVISVMLKKKKGGVVNIGSGSSVVVPSYPLFALYAATKGYVAQFSRSLSVEYQRYGIDIQCQVPLLVATKMTSIKKPSFFVPSPEQYSKASMRWIGYDLLCVPYWTHALQWCLIDLMPESLVNWMLFRNFLGLRKKMIQKELRQKK</sequence>
<evidence type="ECO:0000313" key="6">
    <source>
        <dbReference type="EMBL" id="KAK9707480.1"/>
    </source>
</evidence>
<proteinExistence type="inferred from homology"/>
<keyword evidence="4" id="KW-0560">Oxidoreductase</keyword>
<dbReference type="InterPro" id="IPR051019">
    <property type="entry name" value="VLCFA-Steroid_DH"/>
</dbReference>
<keyword evidence="5" id="KW-0812">Transmembrane</keyword>
<evidence type="ECO:0000313" key="7">
    <source>
        <dbReference type="Proteomes" id="UP001443914"/>
    </source>
</evidence>
<organism evidence="6 7">
    <name type="scientific">Saponaria officinalis</name>
    <name type="common">Common soapwort</name>
    <name type="synonym">Lychnis saponaria</name>
    <dbReference type="NCBI Taxonomy" id="3572"/>
    <lineage>
        <taxon>Eukaryota</taxon>
        <taxon>Viridiplantae</taxon>
        <taxon>Streptophyta</taxon>
        <taxon>Embryophyta</taxon>
        <taxon>Tracheophyta</taxon>
        <taxon>Spermatophyta</taxon>
        <taxon>Magnoliopsida</taxon>
        <taxon>eudicotyledons</taxon>
        <taxon>Gunneridae</taxon>
        <taxon>Pentapetalae</taxon>
        <taxon>Caryophyllales</taxon>
        <taxon>Caryophyllaceae</taxon>
        <taxon>Caryophylleae</taxon>
        <taxon>Saponaria</taxon>
    </lineage>
</organism>
<protein>
    <submittedName>
        <fullName evidence="6">Uncharacterized protein</fullName>
    </submittedName>
</protein>
<dbReference type="GO" id="GO:0005783">
    <property type="term" value="C:endoplasmic reticulum"/>
    <property type="evidence" value="ECO:0007669"/>
    <property type="project" value="UniProtKB-SubCell"/>
</dbReference>
<dbReference type="EMBL" id="JBDFQZ010000007">
    <property type="protein sequence ID" value="KAK9707480.1"/>
    <property type="molecule type" value="Genomic_DNA"/>
</dbReference>
<dbReference type="Pfam" id="PF00106">
    <property type="entry name" value="adh_short"/>
    <property type="match status" value="1"/>
</dbReference>
<keyword evidence="5" id="KW-0472">Membrane</keyword>
<dbReference type="PANTHER" id="PTHR43899:SF13">
    <property type="entry name" value="RH59310P"/>
    <property type="match status" value="1"/>
</dbReference>
<accession>A0AAW1JTZ7</accession>
<dbReference type="FunFam" id="3.40.50.720:FF:000137">
    <property type="entry name" value="Hydroxysteroid (17-beta) dehydrogenase 3"/>
    <property type="match status" value="1"/>
</dbReference>
<dbReference type="AlphaFoldDB" id="A0AAW1JTZ7"/>
<comment type="subcellular location">
    <subcellularLocation>
        <location evidence="1">Endoplasmic reticulum</location>
    </subcellularLocation>
</comment>
<name>A0AAW1JTZ7_SAPOF</name>
<evidence type="ECO:0000256" key="3">
    <source>
        <dbReference type="ARBA" id="ARBA00022857"/>
    </source>
</evidence>
<keyword evidence="7" id="KW-1185">Reference proteome</keyword>
<evidence type="ECO:0000256" key="4">
    <source>
        <dbReference type="ARBA" id="ARBA00023002"/>
    </source>
</evidence>
<gene>
    <name evidence="6" type="ORF">RND81_07G200300</name>
</gene>
<dbReference type="GO" id="GO:0045703">
    <property type="term" value="F:ketoreductase activity"/>
    <property type="evidence" value="ECO:0007669"/>
    <property type="project" value="TreeGrafter"/>
</dbReference>
<dbReference type="CDD" id="cd05356">
    <property type="entry name" value="17beta-HSD1_like_SDR_c"/>
    <property type="match status" value="1"/>
</dbReference>
<dbReference type="PIRSF" id="PIRSF000126">
    <property type="entry name" value="11-beta-HSD1"/>
    <property type="match status" value="1"/>
</dbReference>
<evidence type="ECO:0000256" key="5">
    <source>
        <dbReference type="SAM" id="Phobius"/>
    </source>
</evidence>
<reference evidence="6" key="1">
    <citation type="submission" date="2024-03" db="EMBL/GenBank/DDBJ databases">
        <title>WGS assembly of Saponaria officinalis var. Norfolk2.</title>
        <authorList>
            <person name="Jenkins J."/>
            <person name="Shu S."/>
            <person name="Grimwood J."/>
            <person name="Barry K."/>
            <person name="Goodstein D."/>
            <person name="Schmutz J."/>
            <person name="Leebens-Mack J."/>
            <person name="Osbourn A."/>
        </authorList>
    </citation>
    <scope>NUCLEOTIDE SEQUENCE [LARGE SCALE GENOMIC DNA]</scope>
    <source>
        <strain evidence="6">JIC</strain>
    </source>
</reference>
<comment type="similarity">
    <text evidence="2">Belongs to the short-chain dehydrogenases/reductases (SDR) family.</text>
</comment>
<keyword evidence="3" id="KW-0521">NADP</keyword>
<dbReference type="InterPro" id="IPR020904">
    <property type="entry name" value="Sc_DH/Rdtase_CS"/>
</dbReference>
<evidence type="ECO:0000256" key="1">
    <source>
        <dbReference type="ARBA" id="ARBA00004240"/>
    </source>
</evidence>
<evidence type="ECO:0000256" key="2">
    <source>
        <dbReference type="ARBA" id="ARBA00006484"/>
    </source>
</evidence>
<dbReference type="Proteomes" id="UP001443914">
    <property type="component" value="Unassembled WGS sequence"/>
</dbReference>
<keyword evidence="5" id="KW-1133">Transmembrane helix</keyword>
<dbReference type="PANTHER" id="PTHR43899">
    <property type="entry name" value="RH59310P"/>
    <property type="match status" value="1"/>
</dbReference>
<feature type="transmembrane region" description="Helical" evidence="5">
    <location>
        <begin position="12"/>
        <end position="36"/>
    </location>
</feature>
<dbReference type="InterPro" id="IPR002347">
    <property type="entry name" value="SDR_fam"/>
</dbReference>
<dbReference type="SUPFAM" id="SSF51735">
    <property type="entry name" value="NAD(P)-binding Rossmann-fold domains"/>
    <property type="match status" value="1"/>
</dbReference>